<dbReference type="GO" id="GO:0005886">
    <property type="term" value="C:plasma membrane"/>
    <property type="evidence" value="ECO:0007669"/>
    <property type="project" value="UniProtKB-SubCell"/>
</dbReference>
<feature type="domain" description="G-protein coupled receptors family 3 profile" evidence="13">
    <location>
        <begin position="519"/>
        <end position="783"/>
    </location>
</feature>
<accession>A0A4X2LJI8</accession>
<dbReference type="OMA" id="FYLTMFW"/>
<dbReference type="PRINTS" id="PR01535">
    <property type="entry name" value="VOMERONASL2R"/>
</dbReference>
<evidence type="ECO:0000256" key="6">
    <source>
        <dbReference type="ARBA" id="ARBA00022989"/>
    </source>
</evidence>
<feature type="transmembrane region" description="Helical" evidence="12">
    <location>
        <begin position="739"/>
        <end position="761"/>
    </location>
</feature>
<feature type="transmembrane region" description="Helical" evidence="12">
    <location>
        <begin position="634"/>
        <end position="652"/>
    </location>
</feature>
<keyword evidence="10" id="KW-0325">Glycoprotein</keyword>
<evidence type="ECO:0000256" key="11">
    <source>
        <dbReference type="ARBA" id="ARBA00023224"/>
    </source>
</evidence>
<comment type="subcellular location">
    <subcellularLocation>
        <location evidence="1">Cell membrane</location>
        <topology evidence="1">Multi-pass membrane protein</topology>
    </subcellularLocation>
</comment>
<keyword evidence="7" id="KW-0297">G-protein coupled receptor</keyword>
<dbReference type="InterPro" id="IPR038550">
    <property type="entry name" value="GPCR_3_9-Cys_sf"/>
</dbReference>
<dbReference type="Gene3D" id="2.10.50.30">
    <property type="entry name" value="GPCR, family 3, nine cysteines domain"/>
    <property type="match status" value="1"/>
</dbReference>
<dbReference type="GeneTree" id="ENSGT00950000182788"/>
<keyword evidence="11" id="KW-0807">Transducer</keyword>
<dbReference type="FunFam" id="2.10.50.30:FF:000002">
    <property type="entry name" value="Vomeronasal 2 receptor, h1"/>
    <property type="match status" value="1"/>
</dbReference>
<protein>
    <recommendedName>
        <fullName evidence="13">G-protein coupled receptors family 3 profile domain-containing protein</fullName>
    </recommendedName>
</protein>
<dbReference type="Ensembl" id="ENSVURT00010024032.1">
    <property type="protein sequence ID" value="ENSVURP00010021107.1"/>
    <property type="gene ID" value="ENSVURG00010016095.1"/>
</dbReference>
<feature type="transmembrane region" description="Helical" evidence="12">
    <location>
        <begin position="678"/>
        <end position="701"/>
    </location>
</feature>
<keyword evidence="9" id="KW-0675">Receptor</keyword>
<evidence type="ECO:0000256" key="12">
    <source>
        <dbReference type="SAM" id="Phobius"/>
    </source>
</evidence>
<dbReference type="PROSITE" id="PS00981">
    <property type="entry name" value="G_PROTEIN_RECEP_F3_3"/>
    <property type="match status" value="1"/>
</dbReference>
<name>A0A4X2LJI8_VOMUR</name>
<evidence type="ECO:0000313" key="15">
    <source>
        <dbReference type="Proteomes" id="UP000314987"/>
    </source>
</evidence>
<organism evidence="14 15">
    <name type="scientific">Vombatus ursinus</name>
    <name type="common">Common wombat</name>
    <dbReference type="NCBI Taxonomy" id="29139"/>
    <lineage>
        <taxon>Eukaryota</taxon>
        <taxon>Metazoa</taxon>
        <taxon>Chordata</taxon>
        <taxon>Craniata</taxon>
        <taxon>Vertebrata</taxon>
        <taxon>Euteleostomi</taxon>
        <taxon>Mammalia</taxon>
        <taxon>Metatheria</taxon>
        <taxon>Diprotodontia</taxon>
        <taxon>Vombatidae</taxon>
        <taxon>Vombatus</taxon>
    </lineage>
</organism>
<evidence type="ECO:0000256" key="8">
    <source>
        <dbReference type="ARBA" id="ARBA00023136"/>
    </source>
</evidence>
<evidence type="ECO:0000256" key="2">
    <source>
        <dbReference type="ARBA" id="ARBA00007242"/>
    </source>
</evidence>
<feature type="transmembrane region" description="Helical" evidence="12">
    <location>
        <begin position="589"/>
        <end position="613"/>
    </location>
</feature>
<dbReference type="FunFam" id="3.40.50.2300:FF:000024">
    <property type="entry name" value="Vomeronasal 2, receptor 73"/>
    <property type="match status" value="1"/>
</dbReference>
<evidence type="ECO:0000256" key="5">
    <source>
        <dbReference type="ARBA" id="ARBA00022729"/>
    </source>
</evidence>
<keyword evidence="8 12" id="KW-0472">Membrane</keyword>
<keyword evidence="4 12" id="KW-0812">Transmembrane</keyword>
<dbReference type="InterPro" id="IPR000337">
    <property type="entry name" value="GPCR_3"/>
</dbReference>
<reference evidence="14" key="2">
    <citation type="submission" date="2025-08" db="UniProtKB">
        <authorList>
            <consortium name="Ensembl"/>
        </authorList>
    </citation>
    <scope>IDENTIFICATION</scope>
</reference>
<evidence type="ECO:0000256" key="3">
    <source>
        <dbReference type="ARBA" id="ARBA00022475"/>
    </source>
</evidence>
<dbReference type="InterPro" id="IPR011500">
    <property type="entry name" value="GPCR_3_9-Cys_dom"/>
</dbReference>
<dbReference type="PROSITE" id="PS50259">
    <property type="entry name" value="G_PROTEIN_RECEP_F3_4"/>
    <property type="match status" value="1"/>
</dbReference>
<dbReference type="GO" id="GO:0004930">
    <property type="term" value="F:G protein-coupled receptor activity"/>
    <property type="evidence" value="ECO:0007669"/>
    <property type="project" value="UniProtKB-KW"/>
</dbReference>
<dbReference type="InterPro" id="IPR028082">
    <property type="entry name" value="Peripla_BP_I"/>
</dbReference>
<dbReference type="PANTHER" id="PTHR24061:SF545">
    <property type="entry name" value="VOMERONASAL 2, RECEPTOR 118-RELATED"/>
    <property type="match status" value="1"/>
</dbReference>
<comment type="similarity">
    <text evidence="2">Belongs to the G-protein coupled receptor 3 family.</text>
</comment>
<evidence type="ECO:0000256" key="7">
    <source>
        <dbReference type="ARBA" id="ARBA00023040"/>
    </source>
</evidence>
<evidence type="ECO:0000256" key="1">
    <source>
        <dbReference type="ARBA" id="ARBA00004651"/>
    </source>
</evidence>
<evidence type="ECO:0000259" key="13">
    <source>
        <dbReference type="PROSITE" id="PS50259"/>
    </source>
</evidence>
<evidence type="ECO:0000313" key="14">
    <source>
        <dbReference type="Ensembl" id="ENSVURP00010021107.1"/>
    </source>
</evidence>
<dbReference type="CDD" id="cd06365">
    <property type="entry name" value="PBP1_pheromone_receptor"/>
    <property type="match status" value="1"/>
</dbReference>
<dbReference type="InterPro" id="IPR017978">
    <property type="entry name" value="GPCR_3_C"/>
</dbReference>
<evidence type="ECO:0000256" key="4">
    <source>
        <dbReference type="ARBA" id="ARBA00022692"/>
    </source>
</evidence>
<evidence type="ECO:0000256" key="10">
    <source>
        <dbReference type="ARBA" id="ARBA00023180"/>
    </source>
</evidence>
<dbReference type="PANTHER" id="PTHR24061">
    <property type="entry name" value="CALCIUM-SENSING RECEPTOR-RELATED"/>
    <property type="match status" value="1"/>
</dbReference>
<dbReference type="AlphaFoldDB" id="A0A4X2LJI8"/>
<dbReference type="InterPro" id="IPR004073">
    <property type="entry name" value="GPCR_3_vmron_rcpt_2"/>
</dbReference>
<sequence>ISYIYMFQEKHYYQVLALVFAVEEINKDPNLLPNITLGFNIFDTHTSDVSTLESSLTLLSGQRLAVPNYQCEKQGKSLAVIAGPYSELSVKIASVLELYKFPQMTCGPYDPILNDRVHFSSVYQLAPKDSKLALAMVQLLVHFHWTWAGLLITDNARGETFLWDIREEMARKGVCLTFMLKIPPNENYSLFPHSEVMEILHATSANVIIFYGSNNVVFDWEFEKEDYLDYSKVCITTSQWDFSMRPNTLLVESFSKSLIFSSKRKEIPTFKSFMRAIKPAKYPEDIFLKTFWSILFQCPLKEKQWKEEDCLLNTSLEMLPMRDFDMSMSSRSYNIYNAVYAVAWALHQMLLIRSEMEYMRNEDSLVLYPWKLHSLLRNMQFNNSAGDQVIMDQKRIPMASYDIINFVNFHNGTEALMNVGEFISQVPFGEDVSRNSQGGFSEGTLRSVCSESCGPGYQKSAHEQHAICCFDCIPCPEGEISNQTDMDQCITCPEDEYSNKERTRCLPKMVTFLAYEEPLGMALACTALAFFLLTVVITGVFVKHQDTPVVKANNRTLSFLLLLSLSQCFLSSLLFIGKPSSATCLLQQTIFGITFTMAVSSILAKTITVVLAFKATRPGSRSRKWVGFRAPISLILICCLIQVILCGIWLLVSPPFPDTDSHSEAEHIILKCNEGSPIAFYFVLGYMGLLALGSFTVAFLARNLPDTFNEAKFITFSMLVFCSVWVSFLPTYQSTKGKMMVAVEVFSILSSSAGLLSCIFIPKCYVILLRPQWNTQEWINQKSFNTSLHIYTVQNEELNKMFRAIL</sequence>
<dbReference type="SUPFAM" id="SSF53822">
    <property type="entry name" value="Periplasmic binding protein-like I"/>
    <property type="match status" value="1"/>
</dbReference>
<keyword evidence="15" id="KW-1185">Reference proteome</keyword>
<dbReference type="CDD" id="cd15283">
    <property type="entry name" value="7tmC_V2R_pheromone"/>
    <property type="match status" value="1"/>
</dbReference>
<keyword evidence="3" id="KW-1003">Cell membrane</keyword>
<dbReference type="Gene3D" id="3.40.50.2300">
    <property type="match status" value="2"/>
</dbReference>
<dbReference type="PRINTS" id="PR00248">
    <property type="entry name" value="GPCRMGR"/>
</dbReference>
<proteinExistence type="inferred from homology"/>
<dbReference type="InterPro" id="IPR006212">
    <property type="entry name" value="Furin_repeat"/>
</dbReference>
<dbReference type="Pfam" id="PF00003">
    <property type="entry name" value="7tm_3"/>
    <property type="match status" value="1"/>
</dbReference>
<dbReference type="Pfam" id="PF01094">
    <property type="entry name" value="ANF_receptor"/>
    <property type="match status" value="1"/>
</dbReference>
<dbReference type="Proteomes" id="UP000314987">
    <property type="component" value="Unassembled WGS sequence"/>
</dbReference>
<feature type="transmembrane region" description="Helical" evidence="12">
    <location>
        <begin position="519"/>
        <end position="542"/>
    </location>
</feature>
<keyword evidence="5" id="KW-0732">Signal</keyword>
<reference evidence="14" key="3">
    <citation type="submission" date="2025-09" db="UniProtKB">
        <authorList>
            <consortium name="Ensembl"/>
        </authorList>
    </citation>
    <scope>IDENTIFICATION</scope>
</reference>
<dbReference type="CDD" id="cd00064">
    <property type="entry name" value="FU"/>
    <property type="match status" value="1"/>
</dbReference>
<keyword evidence="6 12" id="KW-1133">Transmembrane helix</keyword>
<reference evidence="15" key="1">
    <citation type="submission" date="2018-12" db="EMBL/GenBank/DDBJ databases">
        <authorList>
            <person name="Yazar S."/>
        </authorList>
    </citation>
    <scope>NUCLEOTIDE SEQUENCE [LARGE SCALE GENOMIC DNA]</scope>
</reference>
<dbReference type="Pfam" id="PF07562">
    <property type="entry name" value="NCD3G"/>
    <property type="match status" value="1"/>
</dbReference>
<feature type="transmembrane region" description="Helical" evidence="12">
    <location>
        <begin position="713"/>
        <end position="733"/>
    </location>
</feature>
<dbReference type="InterPro" id="IPR001828">
    <property type="entry name" value="ANF_lig-bd_rcpt"/>
</dbReference>
<evidence type="ECO:0000256" key="9">
    <source>
        <dbReference type="ARBA" id="ARBA00023170"/>
    </source>
</evidence>
<dbReference type="InterPro" id="IPR017979">
    <property type="entry name" value="GPCR_3_CS"/>
</dbReference>
<dbReference type="STRING" id="29139.ENSVURP00010021107"/>
<feature type="transmembrane region" description="Helical" evidence="12">
    <location>
        <begin position="554"/>
        <end position="577"/>
    </location>
</feature>
<dbReference type="InterPro" id="IPR000068">
    <property type="entry name" value="GPCR_3_Ca_sens_rcpt-rel"/>
</dbReference>